<dbReference type="Gene3D" id="1.10.260.40">
    <property type="entry name" value="lambda repressor-like DNA-binding domains"/>
    <property type="match status" value="1"/>
</dbReference>
<comment type="caution">
    <text evidence="2">The sequence shown here is derived from an EMBL/GenBank/DDBJ whole genome shotgun (WGS) entry which is preliminary data.</text>
</comment>
<dbReference type="InterPro" id="IPR010982">
    <property type="entry name" value="Lambda_DNA-bd_dom_sf"/>
</dbReference>
<dbReference type="InterPro" id="IPR043917">
    <property type="entry name" value="DUF5753"/>
</dbReference>
<evidence type="ECO:0000313" key="2">
    <source>
        <dbReference type="EMBL" id="GAA3593665.1"/>
    </source>
</evidence>
<dbReference type="Proteomes" id="UP001501074">
    <property type="component" value="Unassembled WGS sequence"/>
</dbReference>
<dbReference type="SUPFAM" id="SSF47413">
    <property type="entry name" value="lambda repressor-like DNA-binding domains"/>
    <property type="match status" value="1"/>
</dbReference>
<keyword evidence="3" id="KW-1185">Reference proteome</keyword>
<evidence type="ECO:0000313" key="3">
    <source>
        <dbReference type="Proteomes" id="UP001501074"/>
    </source>
</evidence>
<protein>
    <submittedName>
        <fullName evidence="2">Helix-turn-helix transcriptional regulator</fullName>
    </submittedName>
</protein>
<reference evidence="3" key="1">
    <citation type="journal article" date="2019" name="Int. J. Syst. Evol. Microbiol.">
        <title>The Global Catalogue of Microorganisms (GCM) 10K type strain sequencing project: providing services to taxonomists for standard genome sequencing and annotation.</title>
        <authorList>
            <consortium name="The Broad Institute Genomics Platform"/>
            <consortium name="The Broad Institute Genome Sequencing Center for Infectious Disease"/>
            <person name="Wu L."/>
            <person name="Ma J."/>
        </authorList>
    </citation>
    <scope>NUCLEOTIDE SEQUENCE [LARGE SCALE GENOMIC DNA]</scope>
    <source>
        <strain evidence="3">JCM 16902</strain>
    </source>
</reference>
<feature type="domain" description="DUF5753" evidence="1">
    <location>
        <begin position="110"/>
        <end position="278"/>
    </location>
</feature>
<evidence type="ECO:0000259" key="1">
    <source>
        <dbReference type="Pfam" id="PF19054"/>
    </source>
</evidence>
<dbReference type="CDD" id="cd00093">
    <property type="entry name" value="HTH_XRE"/>
    <property type="match status" value="1"/>
</dbReference>
<gene>
    <name evidence="2" type="ORF">GCM10022223_05720</name>
</gene>
<dbReference type="EMBL" id="BAAAZO010000001">
    <property type="protein sequence ID" value="GAA3593665.1"/>
    <property type="molecule type" value="Genomic_DNA"/>
</dbReference>
<name>A0ABP6Z3B0_9ACTN</name>
<proteinExistence type="predicted"/>
<organism evidence="2 3">
    <name type="scientific">Kineosporia mesophila</name>
    <dbReference type="NCBI Taxonomy" id="566012"/>
    <lineage>
        <taxon>Bacteria</taxon>
        <taxon>Bacillati</taxon>
        <taxon>Actinomycetota</taxon>
        <taxon>Actinomycetes</taxon>
        <taxon>Kineosporiales</taxon>
        <taxon>Kineosporiaceae</taxon>
        <taxon>Kineosporia</taxon>
    </lineage>
</organism>
<sequence length="290" mass="32551">MSYNYWTETLLAMSEMLKRTLGRALASARKSAGMTMTDIVNTRIFGSRQKLWRLETGQGPFKWAEVQALADIYRVDIKTRSQWVDWAMRAGESGWWENFSSTVSDFRFGLYVELEQAASRITVCGGELIHGLVQTEGYHRAVIEQTQHTTHEELEESVKLRAEREAAVLGGPEPAQLKLILSEAAVSFQIGGESTLGKQICHLQNLNQRPNISVSCLRFGDGGHPSMRGPYTLLQFSEAEAPDIVYIESLDGGRFIEDPKVVQRFISNAKLLTTKAVPIKEWARERNAVA</sequence>
<dbReference type="Pfam" id="PF19054">
    <property type="entry name" value="DUF5753"/>
    <property type="match status" value="1"/>
</dbReference>
<dbReference type="Pfam" id="PF13560">
    <property type="entry name" value="HTH_31"/>
    <property type="match status" value="1"/>
</dbReference>
<dbReference type="InterPro" id="IPR001387">
    <property type="entry name" value="Cro/C1-type_HTH"/>
</dbReference>
<accession>A0ABP6Z3B0</accession>